<evidence type="ECO:0000256" key="2">
    <source>
        <dbReference type="ARBA" id="ARBA00022723"/>
    </source>
</evidence>
<dbReference type="SMART" id="SM00670">
    <property type="entry name" value="PINc"/>
    <property type="match status" value="1"/>
</dbReference>
<evidence type="ECO:0000313" key="10">
    <source>
        <dbReference type="EMBL" id="SDS75289.1"/>
    </source>
</evidence>
<dbReference type="InterPro" id="IPR051451">
    <property type="entry name" value="PhoH2-like"/>
</dbReference>
<dbReference type="Pfam" id="PF02562">
    <property type="entry name" value="PhoH"/>
    <property type="match status" value="1"/>
</dbReference>
<evidence type="ECO:0000256" key="3">
    <source>
        <dbReference type="ARBA" id="ARBA00022741"/>
    </source>
</evidence>
<evidence type="ECO:0000256" key="1">
    <source>
        <dbReference type="ARBA" id="ARBA00022722"/>
    </source>
</evidence>
<dbReference type="InterPro" id="IPR027417">
    <property type="entry name" value="P-loop_NTPase"/>
</dbReference>
<dbReference type="EMBL" id="LT629776">
    <property type="protein sequence ID" value="SDS75289.1"/>
    <property type="molecule type" value="Genomic_DNA"/>
</dbReference>
<dbReference type="GO" id="GO:0005524">
    <property type="term" value="F:ATP binding"/>
    <property type="evidence" value="ECO:0007669"/>
    <property type="project" value="UniProtKB-KW"/>
</dbReference>
<keyword evidence="4" id="KW-0378">Hydrolase</keyword>
<dbReference type="GO" id="GO:0005829">
    <property type="term" value="C:cytosol"/>
    <property type="evidence" value="ECO:0007669"/>
    <property type="project" value="TreeGrafter"/>
</dbReference>
<gene>
    <name evidence="10" type="ORF">SAMN04489860_2281</name>
</gene>
<feature type="region of interest" description="Disordered" evidence="8">
    <location>
        <begin position="1"/>
        <end position="34"/>
    </location>
</feature>
<dbReference type="GO" id="GO:0046872">
    <property type="term" value="F:metal ion binding"/>
    <property type="evidence" value="ECO:0007669"/>
    <property type="project" value="UniProtKB-KW"/>
</dbReference>
<dbReference type="Pfam" id="PF13638">
    <property type="entry name" value="PIN_4"/>
    <property type="match status" value="1"/>
</dbReference>
<sequence>MDQIEESRTTSSPTSTGTGAPAPETTGPPPSGRRTYVIDTSVLLSDPRAIFRFAEHHVVLPVVVITELEAKRHHAELGYFARSALRALDDLRVQHGGLDAPLPIGTAGGSLRVELNHTDPSTLPAGFRLGDNDTRILAVAANLAAEGAHVTVVSKDLPMRVKASAVGLAAEEYRAELAVDSGWTGMSEIDIAGEQMSALWEHESLELASLDPMVLENAGPLLCHTGLVVHSPGGSALGRVTADKHVQLVRGDQDVFGVHGRSAEQRVAIDLLLDESVGIVSLGGRAGTGKSALALCAGLEAVLEHNQHRKVVVFRPLYAVGGQELGYLPGTEGEKMGPWAQAVFDTLGALVSSEVVEEVIDRGLLEVLPLTHIRGRSLHDSFVIVDEAQSLERNVLLTVLSRIGQSSRVVLTHDVAQRDNLRVGRHDGVAAVIEALKGHPLFAHVTLTRSERSPVAALVTEMMESLDI</sequence>
<proteinExistence type="inferred from homology"/>
<feature type="domain" description="PIN" evidence="9">
    <location>
        <begin position="34"/>
        <end position="161"/>
    </location>
</feature>
<dbReference type="STRING" id="545619.SAMN04489860_2281"/>
<evidence type="ECO:0000313" key="11">
    <source>
        <dbReference type="Proteomes" id="UP000185663"/>
    </source>
</evidence>
<dbReference type="AlphaFoldDB" id="A0A1H1UTV5"/>
<keyword evidence="5" id="KW-0067">ATP-binding</keyword>
<protein>
    <submittedName>
        <fullName evidence="10">PhoH-like ATPase</fullName>
    </submittedName>
</protein>
<evidence type="ECO:0000256" key="5">
    <source>
        <dbReference type="ARBA" id="ARBA00022840"/>
    </source>
</evidence>
<keyword evidence="1" id="KW-0540">Nuclease</keyword>
<dbReference type="PANTHER" id="PTHR30473:SF2">
    <property type="entry name" value="PIN DOMAIN-CONTAINING PROTEIN"/>
    <property type="match status" value="1"/>
</dbReference>
<dbReference type="CDD" id="cd09883">
    <property type="entry name" value="PIN_VapC_PhoHL-ATPase"/>
    <property type="match status" value="1"/>
</dbReference>
<dbReference type="eggNOG" id="COG1875">
    <property type="taxonomic scope" value="Bacteria"/>
</dbReference>
<evidence type="ECO:0000256" key="8">
    <source>
        <dbReference type="SAM" id="MobiDB-lite"/>
    </source>
</evidence>
<evidence type="ECO:0000256" key="6">
    <source>
        <dbReference type="ARBA" id="ARBA00022842"/>
    </source>
</evidence>
<feature type="compositionally biased region" description="Low complexity" evidence="8">
    <location>
        <begin position="9"/>
        <end position="25"/>
    </location>
</feature>
<dbReference type="GO" id="GO:0004518">
    <property type="term" value="F:nuclease activity"/>
    <property type="evidence" value="ECO:0007669"/>
    <property type="project" value="UniProtKB-KW"/>
</dbReference>
<organism evidence="10 11">
    <name type="scientific">Paraoerskovia marina</name>
    <dbReference type="NCBI Taxonomy" id="545619"/>
    <lineage>
        <taxon>Bacteria</taxon>
        <taxon>Bacillati</taxon>
        <taxon>Actinomycetota</taxon>
        <taxon>Actinomycetes</taxon>
        <taxon>Micrococcales</taxon>
        <taxon>Cellulomonadaceae</taxon>
        <taxon>Paraoerskovia</taxon>
    </lineage>
</organism>
<keyword evidence="11" id="KW-1185">Reference proteome</keyword>
<comment type="similarity">
    <text evidence="7">In the N-terminal section; belongs to the PINc/VapC protein family.</text>
</comment>
<dbReference type="Gene3D" id="3.40.50.300">
    <property type="entry name" value="P-loop containing nucleotide triphosphate hydrolases"/>
    <property type="match status" value="1"/>
</dbReference>
<evidence type="ECO:0000256" key="4">
    <source>
        <dbReference type="ARBA" id="ARBA00022801"/>
    </source>
</evidence>
<evidence type="ECO:0000259" key="9">
    <source>
        <dbReference type="SMART" id="SM00670"/>
    </source>
</evidence>
<dbReference type="GO" id="GO:0016787">
    <property type="term" value="F:hydrolase activity"/>
    <property type="evidence" value="ECO:0007669"/>
    <property type="project" value="UniProtKB-KW"/>
</dbReference>
<dbReference type="InterPro" id="IPR029060">
    <property type="entry name" value="PIN-like_dom_sf"/>
</dbReference>
<dbReference type="Proteomes" id="UP000185663">
    <property type="component" value="Chromosome I"/>
</dbReference>
<dbReference type="Gene3D" id="3.40.50.1010">
    <property type="entry name" value="5'-nuclease"/>
    <property type="match status" value="1"/>
</dbReference>
<keyword evidence="6" id="KW-0460">Magnesium</keyword>
<accession>A0A1H1UTV5</accession>
<keyword evidence="3" id="KW-0547">Nucleotide-binding</keyword>
<dbReference type="InterPro" id="IPR002716">
    <property type="entry name" value="PIN_dom"/>
</dbReference>
<dbReference type="SUPFAM" id="SSF88723">
    <property type="entry name" value="PIN domain-like"/>
    <property type="match status" value="1"/>
</dbReference>
<name>A0A1H1UTV5_9CELL</name>
<reference evidence="10 11" key="1">
    <citation type="submission" date="2016-10" db="EMBL/GenBank/DDBJ databases">
        <authorList>
            <person name="de Groot N.N."/>
        </authorList>
    </citation>
    <scope>NUCLEOTIDE SEQUENCE [LARGE SCALE GENOMIC DNA]</scope>
    <source>
        <strain evidence="10 11">DSM 22126</strain>
    </source>
</reference>
<dbReference type="InterPro" id="IPR003714">
    <property type="entry name" value="PhoH"/>
</dbReference>
<keyword evidence="2" id="KW-0479">Metal-binding</keyword>
<dbReference type="PANTHER" id="PTHR30473">
    <property type="entry name" value="PROTEIN PHOH"/>
    <property type="match status" value="1"/>
</dbReference>
<evidence type="ECO:0000256" key="7">
    <source>
        <dbReference type="ARBA" id="ARBA00046345"/>
    </source>
</evidence>
<dbReference type="SUPFAM" id="SSF52540">
    <property type="entry name" value="P-loop containing nucleoside triphosphate hydrolases"/>
    <property type="match status" value="1"/>
</dbReference>